<name>A0A0W0ZNL4_9GAMM</name>
<dbReference type="GO" id="GO:0006508">
    <property type="term" value="P:proteolysis"/>
    <property type="evidence" value="ECO:0007669"/>
    <property type="project" value="InterPro"/>
</dbReference>
<dbReference type="Pfam" id="PF13583">
    <property type="entry name" value="Reprolysin_4"/>
    <property type="match status" value="1"/>
</dbReference>
<dbReference type="EMBL" id="LNZA01000012">
    <property type="protein sequence ID" value="KTD70795.1"/>
    <property type="molecule type" value="Genomic_DNA"/>
</dbReference>
<dbReference type="PROSITE" id="PS50215">
    <property type="entry name" value="ADAM_MEPRO"/>
    <property type="match status" value="1"/>
</dbReference>
<feature type="domain" description="Peptidase M12B" evidence="2">
    <location>
        <begin position="305"/>
        <end position="415"/>
    </location>
</feature>
<dbReference type="PATRIC" id="fig|40335.7.peg.2999"/>
<keyword evidence="1" id="KW-0732">Signal</keyword>
<feature type="signal peptide" evidence="1">
    <location>
        <begin position="1"/>
        <end position="19"/>
    </location>
</feature>
<evidence type="ECO:0000259" key="2">
    <source>
        <dbReference type="PROSITE" id="PS50215"/>
    </source>
</evidence>
<evidence type="ECO:0000256" key="1">
    <source>
        <dbReference type="SAM" id="SignalP"/>
    </source>
</evidence>
<dbReference type="AlphaFoldDB" id="A0A0W0ZNL4"/>
<reference evidence="3 4" key="1">
    <citation type="submission" date="2015-11" db="EMBL/GenBank/DDBJ databases">
        <title>Genomic analysis of 38 Legionella species identifies large and diverse effector repertoires.</title>
        <authorList>
            <person name="Burstein D."/>
            <person name="Amaro F."/>
            <person name="Zusman T."/>
            <person name="Lifshitz Z."/>
            <person name="Cohen O."/>
            <person name="Gilbert J.A."/>
            <person name="Pupko T."/>
            <person name="Shuman H.A."/>
            <person name="Segal G."/>
        </authorList>
    </citation>
    <scope>NUCLEOTIDE SEQUENCE [LARGE SCALE GENOMIC DNA]</scope>
    <source>
        <strain evidence="3 4">ATCC 49180</strain>
    </source>
</reference>
<dbReference type="InterPro" id="IPR024079">
    <property type="entry name" value="MetalloPept_cat_dom_sf"/>
</dbReference>
<dbReference type="STRING" id="40335.Ltuc_2806"/>
<feature type="chain" id="PRO_5006918880" evidence="1">
    <location>
        <begin position="20"/>
        <end position="735"/>
    </location>
</feature>
<dbReference type="GO" id="GO:0004222">
    <property type="term" value="F:metalloendopeptidase activity"/>
    <property type="evidence" value="ECO:0007669"/>
    <property type="project" value="InterPro"/>
</dbReference>
<keyword evidence="4" id="KW-1185">Reference proteome</keyword>
<dbReference type="InterPro" id="IPR001590">
    <property type="entry name" value="Peptidase_M12B"/>
</dbReference>
<accession>A0A0W0ZNL4</accession>
<comment type="caution">
    <text evidence="3">The sequence shown here is derived from an EMBL/GenBank/DDBJ whole genome shotgun (WGS) entry which is preliminary data.</text>
</comment>
<evidence type="ECO:0000313" key="3">
    <source>
        <dbReference type="EMBL" id="KTD70795.1"/>
    </source>
</evidence>
<dbReference type="RefSeq" id="WP_058522005.1">
    <property type="nucleotide sequence ID" value="NZ_CAAAIP010000004.1"/>
</dbReference>
<dbReference type="OrthoDB" id="5242130at2"/>
<gene>
    <name evidence="3" type="ORF">Ltuc_2806</name>
</gene>
<sequence length="735" mass="80041">MTRTLFTLSLILFWSIASAQDKVVQSFFKDVQPSEISSTIKNNIQASHFRLVEIDLSQLYAELENAPHRDELKSGEAIQIELPLPDKTTKLYQVVENSTLHPELSAKFPQIKTYDAYGVTEPGELVKLDLTPQGFHAMIFRPGQDPVFIDPLRKGDTQYYIVYNKKDFITSKRLKCGVHSQSPFKISPVRSKHFAHFNPCQLKKYRLAMAATAQYTQYFGGTVAGALAAEATTINRVNGVYEIDMAITMQIIANNNLIIYTNPNNQPYTHGDPERMINQNQRNINQVIGPLNYDIGHVVDSAGSGLASLASVCDNNEKARGVTGRTNPIGDPFDIDYVAHEIGHQFGANHVQNNSCQRNGPTAVEPGSGSTIMGYAGVCTPNVQNNSDAYFNGISLQEMGNFVSSPSHTCPVTTPIPSAPVINSVNGGFIPAQTPFALIASATKSGGGVLTYTWEQMNNEVSRQPPVSTATGGPNFRSFSPQTVGVRFFPNLNALSNGGPFTWEVLPSVSRIMKFRVSVRSNTPRGSCNAYTDTTLTTTSKAGPFIVTYPTNPGIIWTGLSPQTISWDVANTNFKPINALYVNIFLSIDGGKTFPYPLLLNTLNNGYGQICAPNVNATTARIMVQANNGSFFNISKNNFSIIAVPPRAPVLTAAERNPMNTNEAFVLYAGCAPPFGEAYTVNGLPGATVTLDNNNRRFVIKNILTAKRVRNVTITATDGNNVSQTSNPITIPSIL</sequence>
<dbReference type="SUPFAM" id="SSF55486">
    <property type="entry name" value="Metalloproteases ('zincins'), catalytic domain"/>
    <property type="match status" value="1"/>
</dbReference>
<evidence type="ECO:0000313" key="4">
    <source>
        <dbReference type="Proteomes" id="UP000054693"/>
    </source>
</evidence>
<dbReference type="Proteomes" id="UP000054693">
    <property type="component" value="Unassembled WGS sequence"/>
</dbReference>
<protein>
    <submittedName>
        <fullName evidence="3">Ser-Thr-rich glycosyl-phosphatidyl-inositol-anchored membrane family protein</fullName>
    </submittedName>
</protein>
<dbReference type="Gene3D" id="3.40.390.10">
    <property type="entry name" value="Collagenase (Catalytic Domain)"/>
    <property type="match status" value="1"/>
</dbReference>
<organism evidence="3 4">
    <name type="scientific">Legionella tucsonensis</name>
    <dbReference type="NCBI Taxonomy" id="40335"/>
    <lineage>
        <taxon>Bacteria</taxon>
        <taxon>Pseudomonadati</taxon>
        <taxon>Pseudomonadota</taxon>
        <taxon>Gammaproteobacteria</taxon>
        <taxon>Legionellales</taxon>
        <taxon>Legionellaceae</taxon>
        <taxon>Legionella</taxon>
    </lineage>
</organism>
<proteinExistence type="predicted"/>